<keyword evidence="5 6" id="KW-0472">Membrane</keyword>
<evidence type="ECO:0000256" key="5">
    <source>
        <dbReference type="ARBA" id="ARBA00023136"/>
    </source>
</evidence>
<keyword evidence="2" id="KW-1003">Cell membrane</keyword>
<feature type="transmembrane region" description="Helical" evidence="6">
    <location>
        <begin position="116"/>
        <end position="138"/>
    </location>
</feature>
<dbReference type="PANTHER" id="PTHR30086:SF20">
    <property type="entry name" value="ARGININE EXPORTER PROTEIN ARGO-RELATED"/>
    <property type="match status" value="1"/>
</dbReference>
<evidence type="ECO:0000313" key="7">
    <source>
        <dbReference type="EMBL" id="BCJ90942.1"/>
    </source>
</evidence>
<dbReference type="PANTHER" id="PTHR30086">
    <property type="entry name" value="ARGININE EXPORTER PROTEIN ARGO"/>
    <property type="match status" value="1"/>
</dbReference>
<feature type="transmembrane region" description="Helical" evidence="6">
    <location>
        <begin position="183"/>
        <end position="202"/>
    </location>
</feature>
<dbReference type="GO" id="GO:0015171">
    <property type="term" value="F:amino acid transmembrane transporter activity"/>
    <property type="evidence" value="ECO:0007669"/>
    <property type="project" value="TreeGrafter"/>
</dbReference>
<dbReference type="Pfam" id="PF01810">
    <property type="entry name" value="LysE"/>
    <property type="match status" value="1"/>
</dbReference>
<evidence type="ECO:0000256" key="3">
    <source>
        <dbReference type="ARBA" id="ARBA00022692"/>
    </source>
</evidence>
<dbReference type="InterPro" id="IPR001123">
    <property type="entry name" value="LeuE-type"/>
</dbReference>
<organism evidence="7 8">
    <name type="scientific">Terrihabitans soli</name>
    <dbReference type="NCBI Taxonomy" id="708113"/>
    <lineage>
        <taxon>Bacteria</taxon>
        <taxon>Pseudomonadati</taxon>
        <taxon>Pseudomonadota</taxon>
        <taxon>Alphaproteobacteria</taxon>
        <taxon>Hyphomicrobiales</taxon>
        <taxon>Terrihabitans</taxon>
    </lineage>
</organism>
<evidence type="ECO:0000256" key="1">
    <source>
        <dbReference type="ARBA" id="ARBA00004651"/>
    </source>
</evidence>
<dbReference type="Proteomes" id="UP000515317">
    <property type="component" value="Chromosome"/>
</dbReference>
<feature type="transmembrane region" description="Helical" evidence="6">
    <location>
        <begin position="75"/>
        <end position="95"/>
    </location>
</feature>
<evidence type="ECO:0000313" key="8">
    <source>
        <dbReference type="Proteomes" id="UP000515317"/>
    </source>
</evidence>
<keyword evidence="8" id="KW-1185">Reference proteome</keyword>
<dbReference type="KEGG" id="tso:IZ6_16770"/>
<reference evidence="7 8" key="1">
    <citation type="submission" date="2020-08" db="EMBL/GenBank/DDBJ databases">
        <title>Genome sequence of Rhizobiales bacterium strain IZ6.</title>
        <authorList>
            <person name="Nakai R."/>
            <person name="Naganuma T."/>
        </authorList>
    </citation>
    <scope>NUCLEOTIDE SEQUENCE [LARGE SCALE GENOMIC DNA]</scope>
    <source>
        <strain evidence="7 8">IZ6</strain>
    </source>
</reference>
<evidence type="ECO:0000256" key="4">
    <source>
        <dbReference type="ARBA" id="ARBA00022989"/>
    </source>
</evidence>
<name>A0A6S6QUL7_9HYPH</name>
<protein>
    <submittedName>
        <fullName evidence="7">Transporter</fullName>
    </submittedName>
</protein>
<gene>
    <name evidence="7" type="ORF">IZ6_16770</name>
</gene>
<keyword evidence="3 6" id="KW-0812">Transmembrane</keyword>
<sequence>MMDLTLYLAFVGAATILIIIPGPNVSLIIANSVAHGPRYGLLTVAGTGSALVVQLVLASLGLSGLMHTMGVWFEILRWIGAAYLVWLGLKMWLAPPDDLSRTKPEKKSTRKMLTRAFFVSLTNPKTLLFYGAFFPQFISESYEVWPQIVLMSVTFLIIALVLDSSWALTAGSARRLLSTHAKWRNRISGSLLMGAGIGMALARSK</sequence>
<dbReference type="RefSeq" id="WP_222874628.1">
    <property type="nucleotide sequence ID" value="NZ_AP023361.1"/>
</dbReference>
<accession>A0A6S6QUL7</accession>
<dbReference type="EMBL" id="AP023361">
    <property type="protein sequence ID" value="BCJ90942.1"/>
    <property type="molecule type" value="Genomic_DNA"/>
</dbReference>
<dbReference type="GO" id="GO:0005886">
    <property type="term" value="C:plasma membrane"/>
    <property type="evidence" value="ECO:0007669"/>
    <property type="project" value="UniProtKB-SubCell"/>
</dbReference>
<evidence type="ECO:0000256" key="2">
    <source>
        <dbReference type="ARBA" id="ARBA00022475"/>
    </source>
</evidence>
<evidence type="ECO:0000256" key="6">
    <source>
        <dbReference type="SAM" id="Phobius"/>
    </source>
</evidence>
<proteinExistence type="predicted"/>
<feature type="transmembrane region" description="Helical" evidence="6">
    <location>
        <begin position="144"/>
        <end position="162"/>
    </location>
</feature>
<feature type="transmembrane region" description="Helical" evidence="6">
    <location>
        <begin position="6"/>
        <end position="29"/>
    </location>
</feature>
<dbReference type="AlphaFoldDB" id="A0A6S6QUL7"/>
<dbReference type="PIRSF" id="PIRSF006324">
    <property type="entry name" value="LeuE"/>
    <property type="match status" value="1"/>
</dbReference>
<keyword evidence="4 6" id="KW-1133">Transmembrane helix</keyword>
<comment type="subcellular location">
    <subcellularLocation>
        <location evidence="1">Cell membrane</location>
        <topology evidence="1">Multi-pass membrane protein</topology>
    </subcellularLocation>
</comment>
<feature type="transmembrane region" description="Helical" evidence="6">
    <location>
        <begin position="41"/>
        <end position="63"/>
    </location>
</feature>